<dbReference type="NCBIfam" id="TIGR01484">
    <property type="entry name" value="HAD-SF-IIB"/>
    <property type="match status" value="1"/>
</dbReference>
<organism evidence="1 2">
    <name type="scientific">Candidatus Galacturonatibacter soehngenii</name>
    <dbReference type="NCBI Taxonomy" id="2307010"/>
    <lineage>
        <taxon>Bacteria</taxon>
        <taxon>Bacillati</taxon>
        <taxon>Bacillota</taxon>
        <taxon>Clostridia</taxon>
        <taxon>Lachnospirales</taxon>
        <taxon>Lachnospiraceae</taxon>
        <taxon>Candidatus Galacturonatibacter</taxon>
    </lineage>
</organism>
<evidence type="ECO:0000313" key="2">
    <source>
        <dbReference type="Proteomes" id="UP000461768"/>
    </source>
</evidence>
<dbReference type="SFLD" id="SFLDG01144">
    <property type="entry name" value="C2.B.4:_PGP_Like"/>
    <property type="match status" value="1"/>
</dbReference>
<dbReference type="InterPro" id="IPR000150">
    <property type="entry name" value="Cof"/>
</dbReference>
<dbReference type="GO" id="GO:0005829">
    <property type="term" value="C:cytosol"/>
    <property type="evidence" value="ECO:0007669"/>
    <property type="project" value="TreeGrafter"/>
</dbReference>
<dbReference type="PANTHER" id="PTHR10000">
    <property type="entry name" value="PHOSPHOSERINE PHOSPHATASE"/>
    <property type="match status" value="1"/>
</dbReference>
<proteinExistence type="predicted"/>
<dbReference type="InterPro" id="IPR023214">
    <property type="entry name" value="HAD_sf"/>
</dbReference>
<dbReference type="InterPro" id="IPR036412">
    <property type="entry name" value="HAD-like_sf"/>
</dbReference>
<dbReference type="GO" id="GO:0016791">
    <property type="term" value="F:phosphatase activity"/>
    <property type="evidence" value="ECO:0007669"/>
    <property type="project" value="TreeGrafter"/>
</dbReference>
<dbReference type="PROSITE" id="PS01228">
    <property type="entry name" value="COF_1"/>
    <property type="match status" value="1"/>
</dbReference>
<reference evidence="1 2" key="2">
    <citation type="submission" date="2020-02" db="EMBL/GenBank/DDBJ databases">
        <title>Candidatus Galacturonibacter soehngenii shows hetero-acetogenic catabolism of galacturonic acid but lacks a canonical carbon monoxide dehydrogenase/acetyl-CoA synthase complex.</title>
        <authorList>
            <person name="Diender M."/>
            <person name="Stouten G.R."/>
            <person name="Petersen J.F."/>
            <person name="Nielsen P.H."/>
            <person name="Dueholm M.S."/>
            <person name="Pronk J.T."/>
            <person name="Van Loosdrecht M.C.M."/>
        </authorList>
    </citation>
    <scope>NUCLEOTIDE SEQUENCE [LARGE SCALE GENOMIC DNA]</scope>
    <source>
        <strain evidence="1">GalUA</strain>
    </source>
</reference>
<dbReference type="Pfam" id="PF08282">
    <property type="entry name" value="Hydrolase_3"/>
    <property type="match status" value="1"/>
</dbReference>
<dbReference type="CDD" id="cd07516">
    <property type="entry name" value="HAD_Pase"/>
    <property type="match status" value="1"/>
</dbReference>
<dbReference type="InterPro" id="IPR006379">
    <property type="entry name" value="HAD-SF_hydro_IIB"/>
</dbReference>
<dbReference type="Gene3D" id="3.40.50.1000">
    <property type="entry name" value="HAD superfamily/HAD-like"/>
    <property type="match status" value="1"/>
</dbReference>
<reference evidence="1 2" key="1">
    <citation type="submission" date="2019-09" db="EMBL/GenBank/DDBJ databases">
        <authorList>
            <person name="Valk L.C."/>
        </authorList>
    </citation>
    <scope>NUCLEOTIDE SEQUENCE [LARGE SCALE GENOMIC DNA]</scope>
    <source>
        <strain evidence="1">GalUA</strain>
    </source>
</reference>
<dbReference type="SFLD" id="SFLDS00003">
    <property type="entry name" value="Haloacid_Dehalogenase"/>
    <property type="match status" value="1"/>
</dbReference>
<dbReference type="OrthoDB" id="9781413at2"/>
<accession>A0A7V7UD23</accession>
<dbReference type="SFLD" id="SFLDG01140">
    <property type="entry name" value="C2.B:_Phosphomannomutase_and_P"/>
    <property type="match status" value="1"/>
</dbReference>
<comment type="caution">
    <text evidence="1">The sequence shown here is derived from an EMBL/GenBank/DDBJ whole genome shotgun (WGS) entry which is preliminary data.</text>
</comment>
<evidence type="ECO:0000313" key="1">
    <source>
        <dbReference type="EMBL" id="KAB1439866.1"/>
    </source>
</evidence>
<dbReference type="NCBIfam" id="TIGR00099">
    <property type="entry name" value="Cof-subfamily"/>
    <property type="match status" value="1"/>
</dbReference>
<dbReference type="AlphaFoldDB" id="A0A7V7UD23"/>
<sequence length="271" mass="30143">MSSTKILFTDLDGTLLNDERNISYQNKQAIQKALDQNHKVVVTTGRPLPSALLLIEELGLAKEGCFAITYNGGLIYDCGTKKAIAKSTIPLEYVYHIFDIAKAHGVHCHTYSDEGVISEHLTKELERYCENIKISYEIIKDIKTAPIESPVKTIMIDFAGKEHLETIKEELKPWCVNKVNCHFSNPYLLEFGPLEATKGNALTFLCDYLNIPIENSIAAGDEENDISMLQAAGIGVAMANASDEIKKYGDYITTNNNNNHGIAEIIEKFLL</sequence>
<protein>
    <submittedName>
        <fullName evidence="1">HAD family phosphatase</fullName>
    </submittedName>
</protein>
<dbReference type="EMBL" id="WAGX01000004">
    <property type="protein sequence ID" value="KAB1439866.1"/>
    <property type="molecule type" value="Genomic_DNA"/>
</dbReference>
<keyword evidence="2" id="KW-1185">Reference proteome</keyword>
<dbReference type="PANTHER" id="PTHR10000:SF8">
    <property type="entry name" value="HAD SUPERFAMILY HYDROLASE-LIKE, TYPE 3"/>
    <property type="match status" value="1"/>
</dbReference>
<name>A0A7V7UD23_9FIRM</name>
<dbReference type="Proteomes" id="UP000461768">
    <property type="component" value="Unassembled WGS sequence"/>
</dbReference>
<dbReference type="Gene3D" id="3.30.1240.10">
    <property type="match status" value="1"/>
</dbReference>
<dbReference type="SUPFAM" id="SSF56784">
    <property type="entry name" value="HAD-like"/>
    <property type="match status" value="1"/>
</dbReference>
<gene>
    <name evidence="1" type="ORF">F7O84_05635</name>
</gene>
<dbReference type="RefSeq" id="WP_151142837.1">
    <property type="nucleotide sequence ID" value="NZ_WAGX01000004.1"/>
</dbReference>
<dbReference type="GO" id="GO:0000287">
    <property type="term" value="F:magnesium ion binding"/>
    <property type="evidence" value="ECO:0007669"/>
    <property type="project" value="TreeGrafter"/>
</dbReference>